<reference evidence="1 2" key="1">
    <citation type="journal article" date="2021" name="Nat. Commun.">
        <title>Incipient diploidization of the medicinal plant Perilla within 10,000 years.</title>
        <authorList>
            <person name="Zhang Y."/>
            <person name="Shen Q."/>
            <person name="Leng L."/>
            <person name="Zhang D."/>
            <person name="Chen S."/>
            <person name="Shi Y."/>
            <person name="Ning Z."/>
            <person name="Chen S."/>
        </authorList>
    </citation>
    <scope>NUCLEOTIDE SEQUENCE [LARGE SCALE GENOMIC DNA]</scope>
    <source>
        <strain evidence="2">cv. PC099</strain>
    </source>
</reference>
<dbReference type="InterPro" id="IPR039685">
    <property type="entry name" value="FANCE"/>
</dbReference>
<comment type="caution">
    <text evidence="1">The sequence shown here is derived from an EMBL/GenBank/DDBJ whole genome shotgun (WGS) entry which is preliminary data.</text>
</comment>
<sequence length="495" mass="56339">MESWIPLFEIFLNSSCPENEASKWLQEMFNPSSNSTPISTTSFLSLLTRPSDTTAVQQTSPQEKRVMWIQTLPSVVQARILSFLAYEHQRFCRRELCRLARILLSEGKGVDFWVKKAAQQLLDLVSVSNYQWLSHLNLDSEEENVEDEFYSMPDWLRDAARDSELMFPWLPISSDELSDKMPLAGGGGDEDDSLIDVEGCEQEHIDEVRQEIDEDESKFDGPMDIEVERVAKALKTELLNVDGSLKAVELAKEIRKLCCERRRNCLVILNMIEPWSADDETAAVLISHLSDGSEGDESDWPADILCSIILPKFLVLNEPSSRVLVNATIEFCRAHQRTAEYALLFPLILRNGGINNPVCDVITRVVRECLHPAHVSAFCQKLLTKDEDARKFICLPCHRCLISEELVWTESLFSFWRNILDHNVHLMQESVDRLVNQACKYSNRYSKSLKFGNFVLCLVNKCTPLLRPHKLLLTAAVEKSDTLVTKSILSKLSAL</sequence>
<evidence type="ECO:0000313" key="2">
    <source>
        <dbReference type="Proteomes" id="UP001190926"/>
    </source>
</evidence>
<keyword evidence="2" id="KW-1185">Reference proteome</keyword>
<dbReference type="GO" id="GO:0036297">
    <property type="term" value="P:interstrand cross-link repair"/>
    <property type="evidence" value="ECO:0007669"/>
    <property type="project" value="InterPro"/>
</dbReference>
<organism evidence="1 2">
    <name type="scientific">Perilla frutescens var. hirtella</name>
    <name type="common">Perilla citriodora</name>
    <name type="synonym">Perilla setoyensis</name>
    <dbReference type="NCBI Taxonomy" id="608512"/>
    <lineage>
        <taxon>Eukaryota</taxon>
        <taxon>Viridiplantae</taxon>
        <taxon>Streptophyta</taxon>
        <taxon>Embryophyta</taxon>
        <taxon>Tracheophyta</taxon>
        <taxon>Spermatophyta</taxon>
        <taxon>Magnoliopsida</taxon>
        <taxon>eudicotyledons</taxon>
        <taxon>Gunneridae</taxon>
        <taxon>Pentapetalae</taxon>
        <taxon>asterids</taxon>
        <taxon>lamiids</taxon>
        <taxon>Lamiales</taxon>
        <taxon>Lamiaceae</taxon>
        <taxon>Nepetoideae</taxon>
        <taxon>Elsholtzieae</taxon>
        <taxon>Perilla</taxon>
    </lineage>
</organism>
<evidence type="ECO:0008006" key="3">
    <source>
        <dbReference type="Google" id="ProtNLM"/>
    </source>
</evidence>
<dbReference type="EMBL" id="SDAM02000108">
    <property type="protein sequence ID" value="KAH6829453.1"/>
    <property type="molecule type" value="Genomic_DNA"/>
</dbReference>
<accession>A0AAD4J931</accession>
<name>A0AAD4J931_PERFH</name>
<dbReference type="AlphaFoldDB" id="A0AAD4J931"/>
<dbReference type="PANTHER" id="PTHR32094:SF5">
    <property type="entry name" value="FANCONI ANEMIA GROUP E PROTEIN"/>
    <property type="match status" value="1"/>
</dbReference>
<evidence type="ECO:0000313" key="1">
    <source>
        <dbReference type="EMBL" id="KAH6829453.1"/>
    </source>
</evidence>
<protein>
    <recommendedName>
        <fullName evidence="3">Fanconi Anaemia group E protein C-terminal domain-containing protein</fullName>
    </recommendedName>
</protein>
<dbReference type="Gene3D" id="1.25.40.480">
    <property type="match status" value="1"/>
</dbReference>
<dbReference type="Proteomes" id="UP001190926">
    <property type="component" value="Unassembled WGS sequence"/>
</dbReference>
<dbReference type="PANTHER" id="PTHR32094">
    <property type="entry name" value="FANCONI ANEMIA GROUP E PROTEIN"/>
    <property type="match status" value="1"/>
</dbReference>
<proteinExistence type="predicted"/>
<gene>
    <name evidence="1" type="ORF">C2S53_011496</name>
</gene>
<dbReference type="GO" id="GO:0043240">
    <property type="term" value="C:Fanconi anaemia nuclear complex"/>
    <property type="evidence" value="ECO:0007669"/>
    <property type="project" value="InterPro"/>
</dbReference>